<organism evidence="2 3">
    <name type="scientific">Carpinus fangiana</name>
    <dbReference type="NCBI Taxonomy" id="176857"/>
    <lineage>
        <taxon>Eukaryota</taxon>
        <taxon>Viridiplantae</taxon>
        <taxon>Streptophyta</taxon>
        <taxon>Embryophyta</taxon>
        <taxon>Tracheophyta</taxon>
        <taxon>Spermatophyta</taxon>
        <taxon>Magnoliopsida</taxon>
        <taxon>eudicotyledons</taxon>
        <taxon>Gunneridae</taxon>
        <taxon>Pentapetalae</taxon>
        <taxon>rosids</taxon>
        <taxon>fabids</taxon>
        <taxon>Fagales</taxon>
        <taxon>Betulaceae</taxon>
        <taxon>Carpinus</taxon>
    </lineage>
</organism>
<dbReference type="EMBL" id="CM017324">
    <property type="protein sequence ID" value="KAE8039217.1"/>
    <property type="molecule type" value="Genomic_DNA"/>
</dbReference>
<gene>
    <name evidence="2" type="ORF">FH972_011646</name>
</gene>
<protein>
    <submittedName>
        <fullName evidence="2">Uncharacterized protein</fullName>
    </submittedName>
</protein>
<sequence>MEGMSSKKGQSAAVELKIEISPREVAVLFSTIFLGSLGILGIVRLLNILDSRGLSFIADLVHLFGVVKLGFNLGEEKTRAGARQPPVLG</sequence>
<proteinExistence type="predicted"/>
<evidence type="ECO:0000313" key="2">
    <source>
        <dbReference type="EMBL" id="KAE8039217.1"/>
    </source>
</evidence>
<keyword evidence="1" id="KW-0472">Membrane</keyword>
<dbReference type="Proteomes" id="UP000327013">
    <property type="component" value="Chromosome 4"/>
</dbReference>
<reference evidence="2 3" key="1">
    <citation type="submission" date="2019-06" db="EMBL/GenBank/DDBJ databases">
        <title>A chromosomal-level reference genome of Carpinus fangiana (Coryloideae, Betulaceae).</title>
        <authorList>
            <person name="Yang X."/>
            <person name="Wang Z."/>
            <person name="Zhang L."/>
            <person name="Hao G."/>
            <person name="Liu J."/>
            <person name="Yang Y."/>
        </authorList>
    </citation>
    <scope>NUCLEOTIDE SEQUENCE [LARGE SCALE GENOMIC DNA]</scope>
    <source>
        <strain evidence="2">Cfa_2016G</strain>
        <tissue evidence="2">Leaf</tissue>
    </source>
</reference>
<keyword evidence="1" id="KW-1133">Transmembrane helix</keyword>
<dbReference type="AlphaFoldDB" id="A0A660KS04"/>
<evidence type="ECO:0000313" key="3">
    <source>
        <dbReference type="Proteomes" id="UP000327013"/>
    </source>
</evidence>
<keyword evidence="1" id="KW-0812">Transmembrane</keyword>
<accession>A0A660KS04</accession>
<name>A0A660KS04_9ROSI</name>
<feature type="transmembrane region" description="Helical" evidence="1">
    <location>
        <begin position="25"/>
        <end position="47"/>
    </location>
</feature>
<dbReference type="OrthoDB" id="10464093at2759"/>
<keyword evidence="3" id="KW-1185">Reference proteome</keyword>
<evidence type="ECO:0000256" key="1">
    <source>
        <dbReference type="SAM" id="Phobius"/>
    </source>
</evidence>